<dbReference type="InterPro" id="IPR036890">
    <property type="entry name" value="HATPase_C_sf"/>
</dbReference>
<dbReference type="InterPro" id="IPR001404">
    <property type="entry name" value="Hsp90_fam"/>
</dbReference>
<evidence type="ECO:0000259" key="12">
    <source>
        <dbReference type="SMART" id="SM00387"/>
    </source>
</evidence>
<keyword evidence="14" id="KW-1185">Reference proteome</keyword>
<keyword evidence="3 10" id="KW-0963">Cytoplasm</keyword>
<reference evidence="13 14" key="1">
    <citation type="submission" date="2019-11" db="EMBL/GenBank/DDBJ databases">
        <authorList>
            <person name="Khan S.A."/>
            <person name="Jeon C.O."/>
            <person name="Chun B.H."/>
        </authorList>
    </citation>
    <scope>NUCLEOTIDE SEQUENCE [LARGE SCALE GENOMIC DNA]</scope>
    <source>
        <strain evidence="13 14">IMCC 1097</strain>
    </source>
</reference>
<feature type="binding site" evidence="11">
    <location>
        <position position="84"/>
    </location>
    <ligand>
        <name>ATP</name>
        <dbReference type="ChEBI" id="CHEBI:30616"/>
    </ligand>
</feature>
<protein>
    <recommendedName>
        <fullName evidence="9 10">Chaperone protein HtpG</fullName>
    </recommendedName>
    <alternativeName>
        <fullName evidence="10">Heat shock protein HtpG</fullName>
    </alternativeName>
    <alternativeName>
        <fullName evidence="10">High temperature protein G</fullName>
    </alternativeName>
</protein>
<feature type="region of interest" description="C" evidence="10">
    <location>
        <begin position="550"/>
        <end position="620"/>
    </location>
</feature>
<feature type="binding site" evidence="11">
    <location>
        <position position="33"/>
    </location>
    <ligand>
        <name>ATP</name>
        <dbReference type="ChEBI" id="CHEBI:30616"/>
    </ligand>
</feature>
<dbReference type="Proteomes" id="UP000388235">
    <property type="component" value="Chromosome"/>
</dbReference>
<dbReference type="SUPFAM" id="SSF54211">
    <property type="entry name" value="Ribosomal protein S5 domain 2-like"/>
    <property type="match status" value="1"/>
</dbReference>
<gene>
    <name evidence="10 13" type="primary">htpG</name>
    <name evidence="13" type="ORF">GH975_09975</name>
</gene>
<dbReference type="FunFam" id="3.30.230.80:FF:000002">
    <property type="entry name" value="Molecular chaperone HtpG"/>
    <property type="match status" value="1"/>
</dbReference>
<keyword evidence="6 10" id="KW-0346">Stress response</keyword>
<evidence type="ECO:0000256" key="6">
    <source>
        <dbReference type="ARBA" id="ARBA00023016"/>
    </source>
</evidence>
<dbReference type="Gene3D" id="3.30.565.10">
    <property type="entry name" value="Histidine kinase-like ATPase, C-terminal domain"/>
    <property type="match status" value="1"/>
</dbReference>
<dbReference type="PRINTS" id="PR00775">
    <property type="entry name" value="HEATSHOCK90"/>
</dbReference>
<dbReference type="Gene3D" id="1.20.120.790">
    <property type="entry name" value="Heat shock protein 90, C-terminal domain"/>
    <property type="match status" value="1"/>
</dbReference>
<dbReference type="RefSeq" id="WP_153714380.1">
    <property type="nucleotide sequence ID" value="NZ_CP045871.1"/>
</dbReference>
<dbReference type="EMBL" id="CP045871">
    <property type="protein sequence ID" value="QGG80877.1"/>
    <property type="molecule type" value="Genomic_DNA"/>
</dbReference>
<comment type="similarity">
    <text evidence="2 10">Belongs to the heat shock protein 90 family.</text>
</comment>
<comment type="caution">
    <text evidence="10">Lacks conserved residue(s) required for the propagation of feature annotation.</text>
</comment>
<dbReference type="NCBIfam" id="NF003555">
    <property type="entry name" value="PRK05218.1"/>
    <property type="match status" value="1"/>
</dbReference>
<evidence type="ECO:0000256" key="9">
    <source>
        <dbReference type="ARBA" id="ARBA00070675"/>
    </source>
</evidence>
<dbReference type="InterPro" id="IPR019805">
    <property type="entry name" value="Heat_shock_protein_90_CS"/>
</dbReference>
<proteinExistence type="inferred from homology"/>
<evidence type="ECO:0000256" key="7">
    <source>
        <dbReference type="ARBA" id="ARBA00023186"/>
    </source>
</evidence>
<feature type="binding site" evidence="11">
    <location>
        <begin position="121"/>
        <end position="126"/>
    </location>
    <ligand>
        <name>ATP</name>
        <dbReference type="ChEBI" id="CHEBI:30616"/>
    </ligand>
</feature>
<dbReference type="AlphaFoldDB" id="A0A5Q2QFV7"/>
<evidence type="ECO:0000313" key="13">
    <source>
        <dbReference type="EMBL" id="QGG80877.1"/>
    </source>
</evidence>
<dbReference type="FunFam" id="3.30.565.10:FF:000009">
    <property type="entry name" value="Molecular chaperone HtpG"/>
    <property type="match status" value="1"/>
</dbReference>
<evidence type="ECO:0000313" key="14">
    <source>
        <dbReference type="Proteomes" id="UP000388235"/>
    </source>
</evidence>
<dbReference type="Gene3D" id="3.40.50.11260">
    <property type="match status" value="1"/>
</dbReference>
<dbReference type="PROSITE" id="PS00298">
    <property type="entry name" value="HSP90"/>
    <property type="match status" value="1"/>
</dbReference>
<organism evidence="13 14">
    <name type="scientific">Litorivicinus lipolyticus</name>
    <dbReference type="NCBI Taxonomy" id="418701"/>
    <lineage>
        <taxon>Bacteria</taxon>
        <taxon>Pseudomonadati</taxon>
        <taxon>Pseudomonadota</taxon>
        <taxon>Gammaproteobacteria</taxon>
        <taxon>Oceanospirillales</taxon>
        <taxon>Litorivicinaceae</taxon>
        <taxon>Litorivicinus</taxon>
    </lineage>
</organism>
<feature type="binding site" evidence="11">
    <location>
        <position position="92"/>
    </location>
    <ligand>
        <name>ATP</name>
        <dbReference type="ChEBI" id="CHEBI:30616"/>
    </ligand>
</feature>
<dbReference type="InterPro" id="IPR037196">
    <property type="entry name" value="HSP90_C"/>
</dbReference>
<sequence>MSKETLGFQTEVKQLLHLMVHSLYSDREIFLRELISNASDACDKLRFEALENDDLYEGQTDLGITLSADKDGRQLIISDSGIGMNRDDVIQNLGTIAKSGTADFLSNLSGDQRKDSQLIGQFGVGFYSGFMVADEMIVETRKAGEAQAIRWTSTGDGQFTVEEIDKADRGTRLILKLKEDAAEFADDFRLRSLVTKYSDHIPVPVRMFKADDEGNATTELENVNEAKALWTLAKSDISKEDYQAFYKHIASDWEDAATWAHNKVEGKLDYTSLLYVPKRAPFDLWNREAPKGLKLYVQRVFIMDKAEEFLPLYLRFIRGVVDTNDLSLNVSREILQNDPQVQSMKAALTKRALDTLEKMASKDSDAYQAFYEQFGEVLKEGPAEDFANKEKIAGLLRFASTLDNDAKQSQSLDAYIERAGDEQDSIYVVVADSHANALGSPYLEFFRKQGKEVLLLSDRIDEWLVSHLAEYKGKKLVDIAKGDVDVEKLGSKDDADKLKAAAEDAKDLLARMQAVLSDDVESVRVSGRLVDSPSCLVVNENDMGIQMRRIMEASGQSMPASKPILEINPEHALIKGLDAEADEDRFDKVTRVLLDQARLAAGDTLEDAASYVRRVNELLV</sequence>
<evidence type="ECO:0000256" key="5">
    <source>
        <dbReference type="ARBA" id="ARBA00022840"/>
    </source>
</evidence>
<dbReference type="KEGG" id="llp:GH975_09975"/>
<dbReference type="PIRSF" id="PIRSF002583">
    <property type="entry name" value="Hsp90"/>
    <property type="match status" value="1"/>
</dbReference>
<dbReference type="SUPFAM" id="SSF55874">
    <property type="entry name" value="ATPase domain of HSP90 chaperone/DNA topoisomerase II/histidine kinase"/>
    <property type="match status" value="1"/>
</dbReference>
<dbReference type="SMART" id="SM00387">
    <property type="entry name" value="HATPase_c"/>
    <property type="match status" value="1"/>
</dbReference>
<feature type="binding site" evidence="11">
    <location>
        <position position="37"/>
    </location>
    <ligand>
        <name>ATP</name>
        <dbReference type="ChEBI" id="CHEBI:30616"/>
    </ligand>
</feature>
<dbReference type="PANTHER" id="PTHR11528">
    <property type="entry name" value="HEAT SHOCK PROTEIN 90 FAMILY MEMBER"/>
    <property type="match status" value="1"/>
</dbReference>
<comment type="function">
    <text evidence="8 10">Molecular chaperone. Has ATPase activity.</text>
</comment>
<feature type="binding site" evidence="11">
    <location>
        <position position="332"/>
    </location>
    <ligand>
        <name>ATP</name>
        <dbReference type="ChEBI" id="CHEBI:30616"/>
    </ligand>
</feature>
<dbReference type="Pfam" id="PF13589">
    <property type="entry name" value="HATPase_c_3"/>
    <property type="match status" value="1"/>
</dbReference>
<dbReference type="GO" id="GO:0051082">
    <property type="term" value="F:unfolded protein binding"/>
    <property type="evidence" value="ECO:0007669"/>
    <property type="project" value="UniProtKB-UniRule"/>
</dbReference>
<feature type="region of interest" description="A; substrate-binding" evidence="10">
    <location>
        <begin position="1"/>
        <end position="332"/>
    </location>
</feature>
<accession>A0A5Q2QFV7</accession>
<evidence type="ECO:0000256" key="1">
    <source>
        <dbReference type="ARBA" id="ARBA00004496"/>
    </source>
</evidence>
<dbReference type="SUPFAM" id="SSF110942">
    <property type="entry name" value="HSP90 C-terminal domain"/>
    <property type="match status" value="1"/>
</dbReference>
<dbReference type="InterPro" id="IPR020575">
    <property type="entry name" value="Hsp90_N"/>
</dbReference>
<evidence type="ECO:0000256" key="4">
    <source>
        <dbReference type="ARBA" id="ARBA00022741"/>
    </source>
</evidence>
<evidence type="ECO:0000256" key="11">
    <source>
        <dbReference type="PIRSR" id="PIRSR002583-1"/>
    </source>
</evidence>
<keyword evidence="5 10" id="KW-0067">ATP-binding</keyword>
<name>A0A5Q2QFV7_9GAMM</name>
<dbReference type="CDD" id="cd16927">
    <property type="entry name" value="HATPase_Hsp90-like"/>
    <property type="match status" value="1"/>
</dbReference>
<dbReference type="GO" id="GO:0005524">
    <property type="term" value="F:ATP binding"/>
    <property type="evidence" value="ECO:0007669"/>
    <property type="project" value="UniProtKB-UniRule"/>
</dbReference>
<evidence type="ECO:0000256" key="3">
    <source>
        <dbReference type="ARBA" id="ARBA00022490"/>
    </source>
</evidence>
<dbReference type="HAMAP" id="MF_00505">
    <property type="entry name" value="HSP90"/>
    <property type="match status" value="1"/>
</dbReference>
<dbReference type="GO" id="GO:0005737">
    <property type="term" value="C:cytoplasm"/>
    <property type="evidence" value="ECO:0007669"/>
    <property type="project" value="UniProtKB-SubCell"/>
</dbReference>
<dbReference type="GO" id="GO:0016887">
    <property type="term" value="F:ATP hydrolysis activity"/>
    <property type="evidence" value="ECO:0007669"/>
    <property type="project" value="InterPro"/>
</dbReference>
<feature type="binding site" evidence="11">
    <location>
        <begin position="99"/>
        <end position="100"/>
    </location>
    <ligand>
        <name>ATP</name>
        <dbReference type="ChEBI" id="CHEBI:30616"/>
    </ligand>
</feature>
<keyword evidence="4 10" id="KW-0547">Nucleotide-binding</keyword>
<comment type="subcellular location">
    <subcellularLocation>
        <location evidence="1 10">Cytoplasm</location>
    </subcellularLocation>
</comment>
<evidence type="ECO:0000256" key="10">
    <source>
        <dbReference type="HAMAP-Rule" id="MF_00505"/>
    </source>
</evidence>
<evidence type="ECO:0000256" key="2">
    <source>
        <dbReference type="ARBA" id="ARBA00008239"/>
    </source>
</evidence>
<keyword evidence="7 10" id="KW-0143">Chaperone</keyword>
<feature type="binding site" evidence="11">
    <location>
        <position position="98"/>
    </location>
    <ligand>
        <name>ATP</name>
        <dbReference type="ChEBI" id="CHEBI:30616"/>
    </ligand>
</feature>
<feature type="domain" description="Histidine kinase/HSP90-like ATPase" evidence="12">
    <location>
        <begin position="26"/>
        <end position="181"/>
    </location>
</feature>
<feature type="binding site" evidence="11">
    <location>
        <position position="171"/>
    </location>
    <ligand>
        <name>ATP</name>
        <dbReference type="ChEBI" id="CHEBI:30616"/>
    </ligand>
</feature>
<dbReference type="InterPro" id="IPR020568">
    <property type="entry name" value="Ribosomal_Su5_D2-typ_SF"/>
</dbReference>
<dbReference type="GO" id="GO:0140662">
    <property type="term" value="F:ATP-dependent protein folding chaperone"/>
    <property type="evidence" value="ECO:0007669"/>
    <property type="project" value="InterPro"/>
</dbReference>
<dbReference type="Gene3D" id="3.30.230.80">
    <property type="match status" value="1"/>
</dbReference>
<feature type="binding site" evidence="11">
    <location>
        <position position="79"/>
    </location>
    <ligand>
        <name>ATP</name>
        <dbReference type="ChEBI" id="CHEBI:30616"/>
    </ligand>
</feature>
<evidence type="ECO:0000256" key="8">
    <source>
        <dbReference type="ARBA" id="ARBA00058590"/>
    </source>
</evidence>
<dbReference type="Pfam" id="PF00183">
    <property type="entry name" value="HSP90"/>
    <property type="match status" value="1"/>
</dbReference>
<comment type="subunit">
    <text evidence="10">Homodimer.</text>
</comment>
<dbReference type="OrthoDB" id="9802640at2"/>
<dbReference type="InterPro" id="IPR003594">
    <property type="entry name" value="HATPase_dom"/>
</dbReference>